<reference evidence="1" key="1">
    <citation type="journal article" date="2014" name="Front. Microbiol.">
        <title>High frequency of phylogenetically diverse reductive dehalogenase-homologous genes in deep subseafloor sedimentary metagenomes.</title>
        <authorList>
            <person name="Kawai M."/>
            <person name="Futagami T."/>
            <person name="Toyoda A."/>
            <person name="Takaki Y."/>
            <person name="Nishi S."/>
            <person name="Hori S."/>
            <person name="Arai W."/>
            <person name="Tsubouchi T."/>
            <person name="Morono Y."/>
            <person name="Uchiyama I."/>
            <person name="Ito T."/>
            <person name="Fujiyama A."/>
            <person name="Inagaki F."/>
            <person name="Takami H."/>
        </authorList>
    </citation>
    <scope>NUCLEOTIDE SEQUENCE</scope>
    <source>
        <strain evidence="1">Expedition CK06-06</strain>
    </source>
</reference>
<accession>X1PZY2</accession>
<dbReference type="AlphaFoldDB" id="X1PZY2"/>
<comment type="caution">
    <text evidence="1">The sequence shown here is derived from an EMBL/GenBank/DDBJ whole genome shotgun (WGS) entry which is preliminary data.</text>
</comment>
<name>X1PZY2_9ZZZZ</name>
<feature type="non-terminal residue" evidence="1">
    <location>
        <position position="1"/>
    </location>
</feature>
<gene>
    <name evidence="1" type="ORF">S06H3_47742</name>
</gene>
<organism evidence="1">
    <name type="scientific">marine sediment metagenome</name>
    <dbReference type="NCBI Taxonomy" id="412755"/>
    <lineage>
        <taxon>unclassified sequences</taxon>
        <taxon>metagenomes</taxon>
        <taxon>ecological metagenomes</taxon>
    </lineage>
</organism>
<evidence type="ECO:0000313" key="1">
    <source>
        <dbReference type="EMBL" id="GAI36514.1"/>
    </source>
</evidence>
<proteinExistence type="predicted"/>
<dbReference type="EMBL" id="BARV01030012">
    <property type="protein sequence ID" value="GAI36514.1"/>
    <property type="molecule type" value="Genomic_DNA"/>
</dbReference>
<sequence>EYVRKAEILIVAVGKANLVKGGMGEGRSHSY</sequence>
<protein>
    <submittedName>
        <fullName evidence="1">Uncharacterized protein</fullName>
    </submittedName>
</protein>